<evidence type="ECO:0000313" key="4">
    <source>
        <dbReference type="EMBL" id="MDH6278877.1"/>
    </source>
</evidence>
<reference evidence="4 5" key="1">
    <citation type="submission" date="2023-04" db="EMBL/GenBank/DDBJ databases">
        <title>Forest soil microbial communities from Buena Vista Peninsula, Colon Province, Panama.</title>
        <authorList>
            <person name="Bouskill N."/>
        </authorList>
    </citation>
    <scope>NUCLEOTIDE SEQUENCE [LARGE SCALE GENOMIC DNA]</scope>
    <source>
        <strain evidence="4 5">CFH S0262</strain>
    </source>
</reference>
<gene>
    <name evidence="4" type="ORF">M2280_000082</name>
</gene>
<feature type="region of interest" description="Disordered" evidence="1">
    <location>
        <begin position="266"/>
        <end position="285"/>
    </location>
</feature>
<feature type="signal peptide" evidence="2">
    <location>
        <begin position="1"/>
        <end position="28"/>
    </location>
</feature>
<name>A0ABT6M3J5_9NOCA</name>
<proteinExistence type="predicted"/>
<dbReference type="Proteomes" id="UP001160334">
    <property type="component" value="Unassembled WGS sequence"/>
</dbReference>
<feature type="region of interest" description="Disordered" evidence="1">
    <location>
        <begin position="363"/>
        <end position="398"/>
    </location>
</feature>
<feature type="chain" id="PRO_5046193643" description="Bacterial Ig-like domain-containing protein" evidence="2">
    <location>
        <begin position="29"/>
        <end position="398"/>
    </location>
</feature>
<dbReference type="Pfam" id="PF16640">
    <property type="entry name" value="Big_3_5"/>
    <property type="match status" value="1"/>
</dbReference>
<evidence type="ECO:0000259" key="3">
    <source>
        <dbReference type="Pfam" id="PF16640"/>
    </source>
</evidence>
<keyword evidence="5" id="KW-1185">Reference proteome</keyword>
<evidence type="ECO:0000256" key="1">
    <source>
        <dbReference type="SAM" id="MobiDB-lite"/>
    </source>
</evidence>
<evidence type="ECO:0000313" key="5">
    <source>
        <dbReference type="Proteomes" id="UP001160334"/>
    </source>
</evidence>
<dbReference type="EMBL" id="JARXVC010000001">
    <property type="protein sequence ID" value="MDH6278877.1"/>
    <property type="molecule type" value="Genomic_DNA"/>
</dbReference>
<feature type="compositionally biased region" description="Low complexity" evidence="1">
    <location>
        <begin position="388"/>
        <end position="398"/>
    </location>
</feature>
<feature type="compositionally biased region" description="Gly residues" evidence="1">
    <location>
        <begin position="378"/>
        <end position="387"/>
    </location>
</feature>
<keyword evidence="2" id="KW-0732">Signal</keyword>
<dbReference type="RefSeq" id="WP_280758301.1">
    <property type="nucleotide sequence ID" value="NZ_JARXVC010000001.1"/>
</dbReference>
<comment type="caution">
    <text evidence="4">The sequence shown here is derived from an EMBL/GenBank/DDBJ whole genome shotgun (WGS) entry which is preliminary data.</text>
</comment>
<protein>
    <recommendedName>
        <fullName evidence="3">Bacterial Ig-like domain-containing protein</fullName>
    </recommendedName>
</protein>
<feature type="domain" description="Bacterial Ig-like" evidence="3">
    <location>
        <begin position="281"/>
        <end position="362"/>
    </location>
</feature>
<dbReference type="InterPro" id="IPR013783">
    <property type="entry name" value="Ig-like_fold"/>
</dbReference>
<accession>A0ABT6M3J5</accession>
<evidence type="ECO:0000256" key="2">
    <source>
        <dbReference type="SAM" id="SignalP"/>
    </source>
</evidence>
<feature type="compositionally biased region" description="Polar residues" evidence="1">
    <location>
        <begin position="273"/>
        <end position="285"/>
    </location>
</feature>
<dbReference type="InterPro" id="IPR032109">
    <property type="entry name" value="Big_3_5"/>
</dbReference>
<sequence length="398" mass="39167">MNSRATRFTTLAGLVAGVAAVGLPTAHAAPPAVTTTSTFQVTCNAVPSSFSGPTADGKPATVSVTAPPSVAPGETFDVVIDPGTVQIPNSVSGANVQKISRAKIDLPIPANAEFVGAGVADPGNLTAGVPASVIRVDEAGNPSATGSLLRLSGNNITIGNGPSSSTTSHGGLAVNAQSGATTTLAFPKIRMTLKAGASGTIEPVVRTAGAAGTFGTPESFLTFLPQVSHWLAGTIWAPTYCSPRDTPESGLNSGAGPLATIAIAGDPVDPGTGTETSATITGPASANTGEKVPFAVNVAPETATGTVQFMVDGKAVGDPRPVVRGIARLELTFGKAGSKVVTAVFTDADGKQHTTASHVLTVAGGDTGPVDPQPENPGGTGSLGGLLPGLDLGSLGGR</sequence>
<organism evidence="4 5">
    <name type="scientific">Prescottella agglutinans</name>
    <dbReference type="NCBI Taxonomy" id="1644129"/>
    <lineage>
        <taxon>Bacteria</taxon>
        <taxon>Bacillati</taxon>
        <taxon>Actinomycetota</taxon>
        <taxon>Actinomycetes</taxon>
        <taxon>Mycobacteriales</taxon>
        <taxon>Nocardiaceae</taxon>
        <taxon>Prescottella</taxon>
    </lineage>
</organism>
<dbReference type="Gene3D" id="2.60.40.10">
    <property type="entry name" value="Immunoglobulins"/>
    <property type="match status" value="1"/>
</dbReference>